<proteinExistence type="predicted"/>
<dbReference type="InterPro" id="IPR025847">
    <property type="entry name" value="MEDS_domain"/>
</dbReference>
<dbReference type="RefSeq" id="WP_065015534.1">
    <property type="nucleotide sequence ID" value="NZ_LZKJ01000145.1"/>
</dbReference>
<dbReference type="PROSITE" id="PS50801">
    <property type="entry name" value="STAS"/>
    <property type="match status" value="1"/>
</dbReference>
<reference evidence="3" key="1">
    <citation type="submission" date="2016-06" db="EMBL/GenBank/DDBJ databases">
        <authorList>
            <person name="Sutton G."/>
            <person name="Brinkac L."/>
            <person name="Sanka R."/>
            <person name="Adams M."/>
            <person name="Lau E."/>
            <person name="Sam S."/>
            <person name="Sreng N."/>
            <person name="Him V."/>
            <person name="Kerleguer A."/>
            <person name="Cheng S."/>
        </authorList>
    </citation>
    <scope>NUCLEOTIDE SEQUENCE [LARGE SCALE GENOMIC DNA]</scope>
    <source>
        <strain evidence="3">E861</strain>
    </source>
</reference>
<dbReference type="Gene3D" id="3.30.750.24">
    <property type="entry name" value="STAS domain"/>
    <property type="match status" value="1"/>
</dbReference>
<evidence type="ECO:0000313" key="3">
    <source>
        <dbReference type="Proteomes" id="UP000093592"/>
    </source>
</evidence>
<dbReference type="Pfam" id="PF14417">
    <property type="entry name" value="MEDS"/>
    <property type="match status" value="1"/>
</dbReference>
<evidence type="ECO:0000313" key="2">
    <source>
        <dbReference type="EMBL" id="OBI43719.1"/>
    </source>
</evidence>
<accession>A0A1A2YZL1</accession>
<dbReference type="OrthoDB" id="5179750at2"/>
<sequence length="278" mass="29888">MRRHGVLSSAAGLGPFAHLGWGYCGQEEFRVRAGEYISDGLAADQCIEYVADRDGQSLRAELAEIGFDDAVKSGRIHVTPAEDFFAFTSDGLVDPRATIAKRLGATEHAVSTGYSGLRAAVDDTPVARTPEQREALACYEQLLDREMLTAPFSALCAYDTTVLRDAAGELICLHPFVGGGAVGFRLFAEQDAGFALAGEIDVTDSDTFVTAIGRVLAVQGRDALVVDASGLDFTTHHQLLALDRHARAVDRQVVLRTGQPVIARLAQLLELTNVRVEE</sequence>
<evidence type="ECO:0000259" key="1">
    <source>
        <dbReference type="PROSITE" id="PS50801"/>
    </source>
</evidence>
<gene>
    <name evidence="2" type="ORF">A5707_04850</name>
</gene>
<dbReference type="SUPFAM" id="SSF52091">
    <property type="entry name" value="SpoIIaa-like"/>
    <property type="match status" value="1"/>
</dbReference>
<dbReference type="Proteomes" id="UP000093592">
    <property type="component" value="Unassembled WGS sequence"/>
</dbReference>
<dbReference type="InterPro" id="IPR002645">
    <property type="entry name" value="STAS_dom"/>
</dbReference>
<dbReference type="InterPro" id="IPR036513">
    <property type="entry name" value="STAS_dom_sf"/>
</dbReference>
<protein>
    <recommendedName>
        <fullName evidence="1">STAS domain-containing protein</fullName>
    </recommendedName>
</protein>
<dbReference type="AlphaFoldDB" id="A0A1A2YZL1"/>
<comment type="caution">
    <text evidence="2">The sequence shown here is derived from an EMBL/GenBank/DDBJ whole genome shotgun (WGS) entry which is preliminary data.</text>
</comment>
<organism evidence="2 3">
    <name type="scientific">Mycobacterium kyorinense</name>
    <dbReference type="NCBI Taxonomy" id="487514"/>
    <lineage>
        <taxon>Bacteria</taxon>
        <taxon>Bacillati</taxon>
        <taxon>Actinomycetota</taxon>
        <taxon>Actinomycetes</taxon>
        <taxon>Mycobacteriales</taxon>
        <taxon>Mycobacteriaceae</taxon>
        <taxon>Mycobacterium</taxon>
    </lineage>
</organism>
<name>A0A1A2YZL1_9MYCO</name>
<feature type="domain" description="STAS" evidence="1">
    <location>
        <begin position="194"/>
        <end position="278"/>
    </location>
</feature>
<dbReference type="EMBL" id="LZKJ01000145">
    <property type="protein sequence ID" value="OBI43719.1"/>
    <property type="molecule type" value="Genomic_DNA"/>
</dbReference>